<sequence>MPHLIELTDRTIVIDGTPLQFPLSRAELAAELGAPSREIPDGRGTTDLVYDDLGLVFREPADNLDWLRKRASYVDDAHRITGVSIYCGPVVRAQWRETTLPAHPFTGDVRKTDGHPLWFITDRDEIGDLHVIRWTADGTGADGPAAHVDDPLSVTFCPERTFPPADYRIRKAAGPVLEFADLNLKLAVVQRLMYELEVLTPRFDLFDFADRYGGKPIDTASTTVVRPALNWFKRLPIPAELGAQVDRLDMDGGDEIYLNIIPQWDGEDGTFDLAEVTAADLAQLPNLTHATLMARDPAKLTAVFQAAGVTVD</sequence>
<feature type="domain" description="DUF6892" evidence="1">
    <location>
        <begin position="177"/>
        <end position="311"/>
    </location>
</feature>
<reference evidence="3 4" key="1">
    <citation type="submission" date="2014-03" db="EMBL/GenBank/DDBJ databases">
        <title>Genomics of Bifidobacteria.</title>
        <authorList>
            <person name="Ventura M."/>
            <person name="Milani C."/>
            <person name="Lugli G.A."/>
        </authorList>
    </citation>
    <scope>NUCLEOTIDE SEQUENCE [LARGE SCALE GENOMIC DNA]</scope>
    <source>
        <strain evidence="3 4">LMG 10738</strain>
    </source>
</reference>
<comment type="caution">
    <text evidence="3">The sequence shown here is derived from an EMBL/GenBank/DDBJ whole genome shotgun (WGS) entry which is preliminary data.</text>
</comment>
<protein>
    <submittedName>
        <fullName evidence="3">Uncharacterized protein</fullName>
    </submittedName>
</protein>
<dbReference type="InterPro" id="IPR056640">
    <property type="entry name" value="DUF7738"/>
</dbReference>
<dbReference type="STRING" id="1688.BCUN_2067"/>
<dbReference type="Pfam" id="PF21832">
    <property type="entry name" value="DUF6892"/>
    <property type="match status" value="1"/>
</dbReference>
<name>A0A087AZK3_9BIFI</name>
<dbReference type="OrthoDB" id="8606752at2"/>
<gene>
    <name evidence="3" type="ORF">BCUN_2067</name>
</gene>
<feature type="domain" description="DUF7738" evidence="2">
    <location>
        <begin position="5"/>
        <end position="125"/>
    </location>
</feature>
<dbReference type="Proteomes" id="UP000029067">
    <property type="component" value="Unassembled WGS sequence"/>
</dbReference>
<dbReference type="RefSeq" id="WP_051920743.1">
    <property type="nucleotide sequence ID" value="NZ_JGYV01000005.1"/>
</dbReference>
<evidence type="ECO:0000313" key="4">
    <source>
        <dbReference type="Proteomes" id="UP000029067"/>
    </source>
</evidence>
<evidence type="ECO:0000259" key="2">
    <source>
        <dbReference type="Pfam" id="PF24880"/>
    </source>
</evidence>
<organism evidence="3 4">
    <name type="scientific">Bifidobacterium cuniculi</name>
    <dbReference type="NCBI Taxonomy" id="1688"/>
    <lineage>
        <taxon>Bacteria</taxon>
        <taxon>Bacillati</taxon>
        <taxon>Actinomycetota</taxon>
        <taxon>Actinomycetes</taxon>
        <taxon>Bifidobacteriales</taxon>
        <taxon>Bifidobacteriaceae</taxon>
        <taxon>Bifidobacterium</taxon>
    </lineage>
</organism>
<evidence type="ECO:0000259" key="1">
    <source>
        <dbReference type="Pfam" id="PF21832"/>
    </source>
</evidence>
<proteinExistence type="predicted"/>
<dbReference type="AlphaFoldDB" id="A0A087AZK3"/>
<accession>A0A087AZK3</accession>
<dbReference type="EMBL" id="JGYV01000005">
    <property type="protein sequence ID" value="KFI64203.1"/>
    <property type="molecule type" value="Genomic_DNA"/>
</dbReference>
<dbReference type="InterPro" id="IPR054187">
    <property type="entry name" value="DUF6892"/>
</dbReference>
<dbReference type="eggNOG" id="COG5620">
    <property type="taxonomic scope" value="Bacteria"/>
</dbReference>
<keyword evidence="4" id="KW-1185">Reference proteome</keyword>
<dbReference type="Pfam" id="PF24880">
    <property type="entry name" value="DUF7738"/>
    <property type="match status" value="1"/>
</dbReference>
<evidence type="ECO:0000313" key="3">
    <source>
        <dbReference type="EMBL" id="KFI64203.1"/>
    </source>
</evidence>